<gene>
    <name evidence="2" type="ORF">F2Y81_29105</name>
</gene>
<dbReference type="EMBL" id="VVYV01000122">
    <property type="protein sequence ID" value="KAA5411086.1"/>
    <property type="molecule type" value="Genomic_DNA"/>
</dbReference>
<dbReference type="InterPro" id="IPR039449">
    <property type="entry name" value="TssO"/>
</dbReference>
<protein>
    <submittedName>
        <fullName evidence="2">Uncharacterized protein</fullName>
    </submittedName>
</protein>
<accession>A0A642PPD0</accession>
<evidence type="ECO:0000256" key="1">
    <source>
        <dbReference type="SAM" id="Coils"/>
    </source>
</evidence>
<dbReference type="Pfam" id="PF17561">
    <property type="entry name" value="TssO"/>
    <property type="match status" value="1"/>
</dbReference>
<reference evidence="2 3" key="1">
    <citation type="journal article" date="2019" name="Nat. Med.">
        <title>A library of human gut bacterial isolates paired with longitudinal multiomics data enables mechanistic microbiome research.</title>
        <authorList>
            <person name="Poyet M."/>
            <person name="Groussin M."/>
            <person name="Gibbons S.M."/>
            <person name="Avila-Pacheco J."/>
            <person name="Jiang X."/>
            <person name="Kearney S.M."/>
            <person name="Perrotta A.R."/>
            <person name="Berdy B."/>
            <person name="Zhao S."/>
            <person name="Lieberman T.D."/>
            <person name="Swanson P.K."/>
            <person name="Smith M."/>
            <person name="Roesemann S."/>
            <person name="Alexander J.E."/>
            <person name="Rich S.A."/>
            <person name="Livny J."/>
            <person name="Vlamakis H."/>
            <person name="Clish C."/>
            <person name="Bullock K."/>
            <person name="Deik A."/>
            <person name="Scott J."/>
            <person name="Pierce K.A."/>
            <person name="Xavier R.J."/>
            <person name="Alm E.J."/>
        </authorList>
    </citation>
    <scope>NUCLEOTIDE SEQUENCE [LARGE SCALE GENOMIC DNA]</scope>
    <source>
        <strain evidence="2 3">BIOML-A6</strain>
    </source>
</reference>
<sequence length="166" mass="19529">MEAMNIEERKSAKWKFSIIFAVTLLIIALCGSISIVTAQKAIALLENKKSEYDEVFKKQAELNFQIEELFRELNSLKSKKRNASEHKHLQNLITKKRQLMENEISSFASNGQNYEVYKVMLDQIKEIQITMDNLDREAKKRESNIEQLEKCRNKYQELTKEKLQKP</sequence>
<dbReference type="AlphaFoldDB" id="A0A642PPD0"/>
<evidence type="ECO:0000313" key="3">
    <source>
        <dbReference type="Proteomes" id="UP000448877"/>
    </source>
</evidence>
<dbReference type="GeneID" id="78404366"/>
<feature type="coiled-coil region" evidence="1">
    <location>
        <begin position="117"/>
        <end position="161"/>
    </location>
</feature>
<organism evidence="2 3">
    <name type="scientific">Bacteroides cellulosilyticus</name>
    <dbReference type="NCBI Taxonomy" id="246787"/>
    <lineage>
        <taxon>Bacteria</taxon>
        <taxon>Pseudomonadati</taxon>
        <taxon>Bacteroidota</taxon>
        <taxon>Bacteroidia</taxon>
        <taxon>Bacteroidales</taxon>
        <taxon>Bacteroidaceae</taxon>
        <taxon>Bacteroides</taxon>
    </lineage>
</organism>
<feature type="coiled-coil region" evidence="1">
    <location>
        <begin position="59"/>
        <end position="86"/>
    </location>
</feature>
<comment type="caution">
    <text evidence="2">The sequence shown here is derived from an EMBL/GenBank/DDBJ whole genome shotgun (WGS) entry which is preliminary data.</text>
</comment>
<dbReference type="RefSeq" id="WP_008141987.1">
    <property type="nucleotide sequence ID" value="NZ_VVYV01000122.1"/>
</dbReference>
<evidence type="ECO:0000313" key="2">
    <source>
        <dbReference type="EMBL" id="KAA5411086.1"/>
    </source>
</evidence>
<proteinExistence type="predicted"/>
<dbReference type="Proteomes" id="UP000448877">
    <property type="component" value="Unassembled WGS sequence"/>
</dbReference>
<name>A0A642PPD0_9BACE</name>
<keyword evidence="1" id="KW-0175">Coiled coil</keyword>